<evidence type="ECO:0000313" key="3">
    <source>
        <dbReference type="Proteomes" id="UP000053820"/>
    </source>
</evidence>
<gene>
    <name evidence="2" type="ORF">HYDPIDRAFT_99669</name>
</gene>
<evidence type="ECO:0008006" key="4">
    <source>
        <dbReference type="Google" id="ProtNLM"/>
    </source>
</evidence>
<feature type="signal peptide" evidence="1">
    <location>
        <begin position="1"/>
        <end position="17"/>
    </location>
</feature>
<organism evidence="2 3">
    <name type="scientific">Hydnomerulius pinastri MD-312</name>
    <dbReference type="NCBI Taxonomy" id="994086"/>
    <lineage>
        <taxon>Eukaryota</taxon>
        <taxon>Fungi</taxon>
        <taxon>Dikarya</taxon>
        <taxon>Basidiomycota</taxon>
        <taxon>Agaricomycotina</taxon>
        <taxon>Agaricomycetes</taxon>
        <taxon>Agaricomycetidae</taxon>
        <taxon>Boletales</taxon>
        <taxon>Boletales incertae sedis</taxon>
        <taxon>Leucogyrophana</taxon>
    </lineage>
</organism>
<dbReference type="PANTHER" id="PTHR46579:SF1">
    <property type="entry name" value="F5_8 TYPE C DOMAIN-CONTAINING PROTEIN"/>
    <property type="match status" value="1"/>
</dbReference>
<accession>A0A0C9VQJ6</accession>
<evidence type="ECO:0000256" key="1">
    <source>
        <dbReference type="SAM" id="SignalP"/>
    </source>
</evidence>
<dbReference type="AlphaFoldDB" id="A0A0C9VQJ6"/>
<keyword evidence="1" id="KW-0732">Signal</keyword>
<sequence>MFLLCAFLIIVAGDIPAISMVMRIKGHNGYSPCRMCKILGIRVPGSRNTTNYVPLDRSQHPDVRSSASATKKYDPLRLPMRTHDEMLAQGKEVQLAPTAAAAERLSKKYGIKGVPILRYLSSLKFPKSFPYDFMHLIWENLIKNLVLLWTGGFKGVNTGSESYELGQEVWEAICEATAAAGDTLPSSYCARPPNPTTERSACTADSWSFWTQYIGPVLLHQKFSKAKYYKHFVKLVRMLRVCLQFEISRQDVADLRVGFATWVEDFERFVFPCYQSCLEVPGLAKTPSSASTTNMTLNELRLVPSPSTHCFILLTVLRRPVQFGLHGPSLWKDFVVDCSQ</sequence>
<name>A0A0C9VQJ6_9AGAM</name>
<dbReference type="PANTHER" id="PTHR46579">
    <property type="entry name" value="F5/8 TYPE C DOMAIN-CONTAINING PROTEIN-RELATED"/>
    <property type="match status" value="1"/>
</dbReference>
<dbReference type="HOGENOM" id="CLU_026593_0_0_1"/>
<reference evidence="2 3" key="1">
    <citation type="submission" date="2014-04" db="EMBL/GenBank/DDBJ databases">
        <title>Evolutionary Origins and Diversification of the Mycorrhizal Mutualists.</title>
        <authorList>
            <consortium name="DOE Joint Genome Institute"/>
            <consortium name="Mycorrhizal Genomics Consortium"/>
            <person name="Kohler A."/>
            <person name="Kuo A."/>
            <person name="Nagy L.G."/>
            <person name="Floudas D."/>
            <person name="Copeland A."/>
            <person name="Barry K.W."/>
            <person name="Cichocki N."/>
            <person name="Veneault-Fourrey C."/>
            <person name="LaButti K."/>
            <person name="Lindquist E.A."/>
            <person name="Lipzen A."/>
            <person name="Lundell T."/>
            <person name="Morin E."/>
            <person name="Murat C."/>
            <person name="Riley R."/>
            <person name="Ohm R."/>
            <person name="Sun H."/>
            <person name="Tunlid A."/>
            <person name="Henrissat B."/>
            <person name="Grigoriev I.V."/>
            <person name="Hibbett D.S."/>
            <person name="Martin F."/>
        </authorList>
    </citation>
    <scope>NUCLEOTIDE SEQUENCE [LARGE SCALE GENOMIC DNA]</scope>
    <source>
        <strain evidence="2 3">MD-312</strain>
    </source>
</reference>
<dbReference type="OrthoDB" id="2404451at2759"/>
<protein>
    <recommendedName>
        <fullName evidence="4">Defective in cullin neddylation protein</fullName>
    </recommendedName>
</protein>
<evidence type="ECO:0000313" key="2">
    <source>
        <dbReference type="EMBL" id="KIJ60000.1"/>
    </source>
</evidence>
<dbReference type="EMBL" id="KN839878">
    <property type="protein sequence ID" value="KIJ60000.1"/>
    <property type="molecule type" value="Genomic_DNA"/>
</dbReference>
<feature type="chain" id="PRO_5002205557" description="Defective in cullin neddylation protein" evidence="1">
    <location>
        <begin position="18"/>
        <end position="340"/>
    </location>
</feature>
<proteinExistence type="predicted"/>
<keyword evidence="3" id="KW-1185">Reference proteome</keyword>
<dbReference type="Proteomes" id="UP000053820">
    <property type="component" value="Unassembled WGS sequence"/>
</dbReference>